<keyword evidence="6 14" id="KW-1133">Transmembrane helix</keyword>
<keyword evidence="5 14" id="KW-0552">Olfaction</keyword>
<evidence type="ECO:0000313" key="17">
    <source>
        <dbReference type="Proteomes" id="UP000770717"/>
    </source>
</evidence>
<feature type="transmembrane region" description="Helical" evidence="14">
    <location>
        <begin position="274"/>
        <end position="291"/>
    </location>
</feature>
<evidence type="ECO:0000256" key="14">
    <source>
        <dbReference type="RuleBase" id="RU363047"/>
    </source>
</evidence>
<evidence type="ECO:0000256" key="9">
    <source>
        <dbReference type="ARBA" id="ARBA00023157"/>
    </source>
</evidence>
<evidence type="ECO:0000256" key="4">
    <source>
        <dbReference type="ARBA" id="ARBA00022692"/>
    </source>
</evidence>
<feature type="transmembrane region" description="Helical" evidence="14">
    <location>
        <begin position="62"/>
        <end position="87"/>
    </location>
</feature>
<evidence type="ECO:0000256" key="6">
    <source>
        <dbReference type="ARBA" id="ARBA00022989"/>
    </source>
</evidence>
<feature type="transmembrane region" description="Helical" evidence="14">
    <location>
        <begin position="203"/>
        <end position="227"/>
    </location>
</feature>
<evidence type="ECO:0000256" key="7">
    <source>
        <dbReference type="ARBA" id="ARBA00023040"/>
    </source>
</evidence>
<dbReference type="PROSITE" id="PS50262">
    <property type="entry name" value="G_PROTEIN_RECEP_F1_2"/>
    <property type="match status" value="1"/>
</dbReference>
<evidence type="ECO:0000259" key="15">
    <source>
        <dbReference type="PROSITE" id="PS50262"/>
    </source>
</evidence>
<dbReference type="InterPro" id="IPR000276">
    <property type="entry name" value="GPCR_Rhodpsn"/>
</dbReference>
<comment type="similarity">
    <text evidence="13">Belongs to the G-protein coupled receptor 1 family.</text>
</comment>
<keyword evidence="12 13" id="KW-0807">Transducer</keyword>
<dbReference type="Gene3D" id="1.20.1070.10">
    <property type="entry name" value="Rhodopsin 7-helix transmembrane proteins"/>
    <property type="match status" value="1"/>
</dbReference>
<dbReference type="PANTHER" id="PTHR24242">
    <property type="entry name" value="G-PROTEIN COUPLED RECEPTOR"/>
    <property type="match status" value="1"/>
</dbReference>
<dbReference type="EMBL" id="WNTK01000547">
    <property type="protein sequence ID" value="KAG9469373.1"/>
    <property type="molecule type" value="Genomic_DNA"/>
</dbReference>
<keyword evidence="7 13" id="KW-0297">G-protein coupled receptor</keyword>
<feature type="transmembrane region" description="Helical" evidence="14">
    <location>
        <begin position="139"/>
        <end position="164"/>
    </location>
</feature>
<dbReference type="Proteomes" id="UP000770717">
    <property type="component" value="Unassembled WGS sequence"/>
</dbReference>
<evidence type="ECO:0000256" key="13">
    <source>
        <dbReference type="RuleBase" id="RU000688"/>
    </source>
</evidence>
<keyword evidence="11" id="KW-0325">Glycoprotein</keyword>
<dbReference type="GO" id="GO:0005886">
    <property type="term" value="C:plasma membrane"/>
    <property type="evidence" value="ECO:0007669"/>
    <property type="project" value="UniProtKB-SubCell"/>
</dbReference>
<evidence type="ECO:0000256" key="1">
    <source>
        <dbReference type="ARBA" id="ARBA00004651"/>
    </source>
</evidence>
<feature type="transmembrane region" description="Helical" evidence="14">
    <location>
        <begin position="239"/>
        <end position="262"/>
    </location>
</feature>
<dbReference type="GO" id="GO:0004984">
    <property type="term" value="F:olfactory receptor activity"/>
    <property type="evidence" value="ECO:0007669"/>
    <property type="project" value="InterPro"/>
</dbReference>
<evidence type="ECO:0000256" key="8">
    <source>
        <dbReference type="ARBA" id="ARBA00023136"/>
    </source>
</evidence>
<evidence type="ECO:0000256" key="11">
    <source>
        <dbReference type="ARBA" id="ARBA00023180"/>
    </source>
</evidence>
<keyword evidence="4 13" id="KW-0812">Transmembrane</keyword>
<keyword evidence="9" id="KW-1015">Disulfide bond</keyword>
<dbReference type="Pfam" id="PF13853">
    <property type="entry name" value="7tm_4"/>
    <property type="match status" value="1"/>
</dbReference>
<protein>
    <recommendedName>
        <fullName evidence="14">Olfactory receptor</fullName>
    </recommendedName>
</protein>
<dbReference type="InterPro" id="IPR000725">
    <property type="entry name" value="Olfact_rcpt"/>
</dbReference>
<keyword evidence="3 14" id="KW-0716">Sensory transduction</keyword>
<dbReference type="GO" id="GO:0004930">
    <property type="term" value="F:G protein-coupled receptor activity"/>
    <property type="evidence" value="ECO:0007669"/>
    <property type="project" value="UniProtKB-KW"/>
</dbReference>
<keyword evidence="8 14" id="KW-0472">Membrane</keyword>
<evidence type="ECO:0000313" key="16">
    <source>
        <dbReference type="EMBL" id="KAG9469373.1"/>
    </source>
</evidence>
<feature type="transmembrane region" description="Helical" evidence="14">
    <location>
        <begin position="27"/>
        <end position="50"/>
    </location>
</feature>
<feature type="domain" description="G-protein coupled receptors family 1 profile" evidence="15">
    <location>
        <begin position="42"/>
        <end position="288"/>
    </location>
</feature>
<evidence type="ECO:0000256" key="12">
    <source>
        <dbReference type="ARBA" id="ARBA00023224"/>
    </source>
</evidence>
<evidence type="ECO:0000256" key="5">
    <source>
        <dbReference type="ARBA" id="ARBA00022725"/>
    </source>
</evidence>
<dbReference type="PROSITE" id="PS00237">
    <property type="entry name" value="G_PROTEIN_RECEP_F1_1"/>
    <property type="match status" value="1"/>
</dbReference>
<name>A0A8J6EHM6_ELECQ</name>
<accession>A0A8J6EHM6</accession>
<dbReference type="OrthoDB" id="5967130at2759"/>
<evidence type="ECO:0000256" key="2">
    <source>
        <dbReference type="ARBA" id="ARBA00022475"/>
    </source>
</evidence>
<comment type="subcellular location">
    <subcellularLocation>
        <location evidence="1 14">Cell membrane</location>
        <topology evidence="1 14">Multi-pass membrane protein</topology>
    </subcellularLocation>
</comment>
<dbReference type="InterPro" id="IPR017452">
    <property type="entry name" value="GPCR_Rhodpsn_7TM"/>
</dbReference>
<keyword evidence="10 13" id="KW-0675">Receptor</keyword>
<keyword evidence="2 14" id="KW-1003">Cell membrane</keyword>
<dbReference type="PRINTS" id="PR00245">
    <property type="entry name" value="OLFACTORYR"/>
</dbReference>
<dbReference type="PRINTS" id="PR00237">
    <property type="entry name" value="GPCRRHODOPSN"/>
</dbReference>
<dbReference type="InterPro" id="IPR050939">
    <property type="entry name" value="Olfactory_GPCR1"/>
</dbReference>
<keyword evidence="17" id="KW-1185">Reference proteome</keyword>
<evidence type="ECO:0000256" key="10">
    <source>
        <dbReference type="ARBA" id="ARBA00023170"/>
    </source>
</evidence>
<sequence length="313" mass="35900">MTMQYNITTVTEVILLGSQYFYSIKNFFFFLMLLTYCVTVCGNLLIILVVSYSRSLHSPMYFFLTQLSFSDILLTTTIVPNLLHIVLHEGSSVSFIGCLTQFYCFSATESIECLLLTVMSYDRYQAICNPLHYTSVINFTFCVKSIFLSWVFVFFVILIISVTISHLEFCGPNIIDHFFCDRDPILELSCTDTFIVKMESDLIAVPLVICPFIVIIISYVYIILTILKIPSMTGRQKTFSTCSSHLVVVSLYYGSLISIYLFPNMINAKKILSLFYNVVTPLLNPIIYSLRNKDIKQALERMLQKIHKEIHAC</sequence>
<evidence type="ECO:0000256" key="3">
    <source>
        <dbReference type="ARBA" id="ARBA00022606"/>
    </source>
</evidence>
<reference evidence="16" key="1">
    <citation type="thesis" date="2020" institute="ProQuest LLC" country="789 East Eisenhower Parkway, Ann Arbor, MI, USA">
        <title>Comparative Genomics and Chromosome Evolution.</title>
        <authorList>
            <person name="Mudd A.B."/>
        </authorList>
    </citation>
    <scope>NUCLEOTIDE SEQUENCE</scope>
    <source>
        <strain evidence="16">HN-11 Male</strain>
        <tissue evidence="16">Kidney and liver</tissue>
    </source>
</reference>
<gene>
    <name evidence="16" type="ORF">GDO78_020688</name>
</gene>
<organism evidence="16 17">
    <name type="scientific">Eleutherodactylus coqui</name>
    <name type="common">Puerto Rican coqui</name>
    <dbReference type="NCBI Taxonomy" id="57060"/>
    <lineage>
        <taxon>Eukaryota</taxon>
        <taxon>Metazoa</taxon>
        <taxon>Chordata</taxon>
        <taxon>Craniata</taxon>
        <taxon>Vertebrata</taxon>
        <taxon>Euteleostomi</taxon>
        <taxon>Amphibia</taxon>
        <taxon>Batrachia</taxon>
        <taxon>Anura</taxon>
        <taxon>Neobatrachia</taxon>
        <taxon>Hyloidea</taxon>
        <taxon>Eleutherodactylidae</taxon>
        <taxon>Eleutherodactylinae</taxon>
        <taxon>Eleutherodactylus</taxon>
        <taxon>Eleutherodactylus</taxon>
    </lineage>
</organism>
<dbReference type="FunFam" id="1.20.1070.10:FF:000010">
    <property type="entry name" value="Olfactory receptor"/>
    <property type="match status" value="1"/>
</dbReference>
<comment type="caution">
    <text evidence="16">The sequence shown here is derived from an EMBL/GenBank/DDBJ whole genome shotgun (WGS) entry which is preliminary data.</text>
</comment>
<dbReference type="SUPFAM" id="SSF81321">
    <property type="entry name" value="Family A G protein-coupled receptor-like"/>
    <property type="match status" value="1"/>
</dbReference>
<proteinExistence type="inferred from homology"/>
<dbReference type="AlphaFoldDB" id="A0A8J6EHM6"/>
<dbReference type="PANTHER" id="PTHR24242:SF253">
    <property type="entry name" value="OLFACTORY RECEPTOR-RELATED"/>
    <property type="match status" value="1"/>
</dbReference>